<dbReference type="InterPro" id="IPR007205">
    <property type="entry name" value="Protein_HGH1_N"/>
</dbReference>
<comment type="similarity">
    <text evidence="1">Belongs to the HGH1 family.</text>
</comment>
<dbReference type="OrthoDB" id="338814at2759"/>
<dbReference type="AlphaFoldDB" id="A0A3R7MLQ4"/>
<dbReference type="InterPro" id="IPR039717">
    <property type="entry name" value="Hgh1"/>
</dbReference>
<comment type="caution">
    <text evidence="5">The sequence shown here is derived from an EMBL/GenBank/DDBJ whole genome shotgun (WGS) entry which is preliminary data.</text>
</comment>
<organism evidence="5 6">
    <name type="scientific">Penaeus vannamei</name>
    <name type="common">Whiteleg shrimp</name>
    <name type="synonym">Litopenaeus vannamei</name>
    <dbReference type="NCBI Taxonomy" id="6689"/>
    <lineage>
        <taxon>Eukaryota</taxon>
        <taxon>Metazoa</taxon>
        <taxon>Ecdysozoa</taxon>
        <taxon>Arthropoda</taxon>
        <taxon>Crustacea</taxon>
        <taxon>Multicrustacea</taxon>
        <taxon>Malacostraca</taxon>
        <taxon>Eumalacostraca</taxon>
        <taxon>Eucarida</taxon>
        <taxon>Decapoda</taxon>
        <taxon>Dendrobranchiata</taxon>
        <taxon>Penaeoidea</taxon>
        <taxon>Penaeidae</taxon>
        <taxon>Penaeus</taxon>
    </lineage>
</organism>
<dbReference type="InterPro" id="IPR007206">
    <property type="entry name" value="Protein_HGH1_C"/>
</dbReference>
<dbReference type="InterPro" id="IPR016024">
    <property type="entry name" value="ARM-type_fold"/>
</dbReference>
<dbReference type="Pfam" id="PF04063">
    <property type="entry name" value="DUF383"/>
    <property type="match status" value="1"/>
</dbReference>
<dbReference type="Pfam" id="PF04064">
    <property type="entry name" value="DUF384"/>
    <property type="match status" value="1"/>
</dbReference>
<reference evidence="5 6" key="2">
    <citation type="submission" date="2019-01" db="EMBL/GenBank/DDBJ databases">
        <title>The decoding of complex shrimp genome reveals the adaptation for benthos swimmer, frequently molting mechanism and breeding impact on genome.</title>
        <authorList>
            <person name="Sun Y."/>
            <person name="Gao Y."/>
            <person name="Yu Y."/>
        </authorList>
    </citation>
    <scope>NUCLEOTIDE SEQUENCE [LARGE SCALE GENOMIC DNA]</scope>
    <source>
        <tissue evidence="5">Muscle</tissue>
    </source>
</reference>
<dbReference type="EMBL" id="QCYY01000449">
    <property type="protein sequence ID" value="ROT85059.1"/>
    <property type="molecule type" value="Genomic_DNA"/>
</dbReference>
<evidence type="ECO:0000313" key="5">
    <source>
        <dbReference type="EMBL" id="ROT85059.1"/>
    </source>
</evidence>
<keyword evidence="6" id="KW-1185">Reference proteome</keyword>
<dbReference type="Proteomes" id="UP000283509">
    <property type="component" value="Unassembled WGS sequence"/>
</dbReference>
<accession>A0A3R7MLQ4</accession>
<evidence type="ECO:0000256" key="2">
    <source>
        <dbReference type="ARBA" id="ARBA00014076"/>
    </source>
</evidence>
<dbReference type="InterPro" id="IPR011989">
    <property type="entry name" value="ARM-like"/>
</dbReference>
<evidence type="ECO:0000313" key="6">
    <source>
        <dbReference type="Proteomes" id="UP000283509"/>
    </source>
</evidence>
<sequence>MDQFDELIQFLAPDGRKDVKSASCMTVAQLTGTPDGLKLLCSKPKILTAVARLIRDEEVYTAKDAMRTLVNISAEETGAEVLLSLKDVDIVGEMVKCIIDEEYPHADFACGVLSNISMTKQHCQKVFDRVNEGPTKLEGLMNVFCQIEYNKKGAKLHLLAPIITNFSQLAPGRKQIMDKNSFIFQRLLSFMEYQPSKGRRLSTVATIHNCCFEKEQHPWLMGEEVDLVPRLLLPLAGPDTFTEEENDSLPVDLQFLPDDKIREPVPEIRKLVLEALMQMCVTREGRELLRSQNAYLILREHHKWEEDRHCIMLNEDVVNLLLRTEEEIGVDDLSTVNVPPDLADKFTKQDEEYLAGGSSDLSTLQDKETS</sequence>
<feature type="domain" description="Protein HGH1 N-terminal" evidence="3">
    <location>
        <begin position="98"/>
        <end position="270"/>
    </location>
</feature>
<reference evidence="5 6" key="1">
    <citation type="submission" date="2018-04" db="EMBL/GenBank/DDBJ databases">
        <authorList>
            <person name="Zhang X."/>
            <person name="Yuan J."/>
            <person name="Li F."/>
            <person name="Xiang J."/>
        </authorList>
    </citation>
    <scope>NUCLEOTIDE SEQUENCE [LARGE SCALE GENOMIC DNA]</scope>
    <source>
        <tissue evidence="5">Muscle</tissue>
    </source>
</reference>
<dbReference type="SUPFAM" id="SSF48371">
    <property type="entry name" value="ARM repeat"/>
    <property type="match status" value="1"/>
</dbReference>
<gene>
    <name evidence="5" type="ORF">C7M84_021401</name>
</gene>
<feature type="domain" description="Protein HGH1 C-terminal" evidence="4">
    <location>
        <begin position="275"/>
        <end position="328"/>
    </location>
</feature>
<dbReference type="Gene3D" id="1.25.10.10">
    <property type="entry name" value="Leucine-rich Repeat Variant"/>
    <property type="match status" value="1"/>
</dbReference>
<evidence type="ECO:0000259" key="4">
    <source>
        <dbReference type="Pfam" id="PF04064"/>
    </source>
</evidence>
<dbReference type="STRING" id="6689.A0A3R7MLQ4"/>
<protein>
    <recommendedName>
        <fullName evidence="2">Protein HGH1 homolog</fullName>
    </recommendedName>
</protein>
<dbReference type="PANTHER" id="PTHR13387:SF9">
    <property type="entry name" value="PROTEIN HGH1 HOMOLOG"/>
    <property type="match status" value="1"/>
</dbReference>
<evidence type="ECO:0000256" key="1">
    <source>
        <dbReference type="ARBA" id="ARBA00006712"/>
    </source>
</evidence>
<proteinExistence type="inferred from homology"/>
<evidence type="ECO:0000259" key="3">
    <source>
        <dbReference type="Pfam" id="PF04063"/>
    </source>
</evidence>
<dbReference type="PANTHER" id="PTHR13387">
    <property type="entry name" value="PROTEIN HGH1 HOMOLOG"/>
    <property type="match status" value="1"/>
</dbReference>
<name>A0A3R7MLQ4_PENVA</name>